<dbReference type="Gene3D" id="3.40.50.300">
    <property type="entry name" value="P-loop containing nucleotide triphosphate hydrolases"/>
    <property type="match status" value="1"/>
</dbReference>
<dbReference type="InterPro" id="IPR045058">
    <property type="entry name" value="GIMA/IAN/Toc"/>
</dbReference>
<dbReference type="Proteomes" id="UP000727407">
    <property type="component" value="Unassembled WGS sequence"/>
</dbReference>
<comment type="similarity">
    <text evidence="1">Belongs to the TRAFAC class TrmE-Era-EngA-EngB-Septin-like GTPase superfamily. AIG1/Toc34/Toc159-like paraseptin GTPase family. IAN subfamily.</text>
</comment>
<evidence type="ECO:0000256" key="2">
    <source>
        <dbReference type="ARBA" id="ARBA00022741"/>
    </source>
</evidence>
<dbReference type="EMBL" id="QNUK01000687">
    <property type="protein sequence ID" value="KAF5890428.1"/>
    <property type="molecule type" value="Genomic_DNA"/>
</dbReference>
<proteinExistence type="inferred from homology"/>
<name>A0A8J4TH80_CLAMG</name>
<accession>A0A8J4TH80</accession>
<evidence type="ECO:0000259" key="4">
    <source>
        <dbReference type="Pfam" id="PF04548"/>
    </source>
</evidence>
<evidence type="ECO:0000256" key="1">
    <source>
        <dbReference type="ARBA" id="ARBA00008535"/>
    </source>
</evidence>
<dbReference type="OrthoDB" id="8954335at2759"/>
<dbReference type="PANTHER" id="PTHR10903">
    <property type="entry name" value="GTPASE, IMAP FAMILY MEMBER-RELATED"/>
    <property type="match status" value="1"/>
</dbReference>
<protein>
    <submittedName>
        <fullName evidence="5">GTPase IMAP family member 8-like</fullName>
    </submittedName>
</protein>
<feature type="non-terminal residue" evidence="5">
    <location>
        <position position="1"/>
    </location>
</feature>
<reference evidence="5" key="1">
    <citation type="submission" date="2020-07" db="EMBL/GenBank/DDBJ databases">
        <title>Clarias magur genome sequencing, assembly and annotation.</title>
        <authorList>
            <person name="Kushwaha B."/>
            <person name="Kumar R."/>
            <person name="Das P."/>
            <person name="Joshi C.G."/>
            <person name="Kumar D."/>
            <person name="Nagpure N.S."/>
            <person name="Pandey M."/>
            <person name="Agarwal S."/>
            <person name="Srivastava S."/>
            <person name="Singh M."/>
            <person name="Sahoo L."/>
            <person name="Jayasankar P."/>
            <person name="Meher P.K."/>
            <person name="Koringa P.G."/>
            <person name="Iquebal M.A."/>
            <person name="Das S.P."/>
            <person name="Bit A."/>
            <person name="Patnaik S."/>
            <person name="Patel N."/>
            <person name="Shah T.M."/>
            <person name="Hinsu A."/>
            <person name="Jena J.K."/>
        </authorList>
    </citation>
    <scope>NUCLEOTIDE SEQUENCE</scope>
    <source>
        <strain evidence="5">CIFAMagur01</strain>
        <tissue evidence="5">Testis</tissue>
    </source>
</reference>
<organism evidence="5 6">
    <name type="scientific">Clarias magur</name>
    <name type="common">Asian catfish</name>
    <name type="synonym">Macropteronotus magur</name>
    <dbReference type="NCBI Taxonomy" id="1594786"/>
    <lineage>
        <taxon>Eukaryota</taxon>
        <taxon>Metazoa</taxon>
        <taxon>Chordata</taxon>
        <taxon>Craniata</taxon>
        <taxon>Vertebrata</taxon>
        <taxon>Euteleostomi</taxon>
        <taxon>Actinopterygii</taxon>
        <taxon>Neopterygii</taxon>
        <taxon>Teleostei</taxon>
        <taxon>Ostariophysi</taxon>
        <taxon>Siluriformes</taxon>
        <taxon>Clariidae</taxon>
        <taxon>Clarias</taxon>
    </lineage>
</organism>
<keyword evidence="3" id="KW-0342">GTP-binding</keyword>
<dbReference type="AlphaFoldDB" id="A0A8J4TH80"/>
<feature type="non-terminal residue" evidence="5">
    <location>
        <position position="129"/>
    </location>
</feature>
<sequence>VHAFIIIIPKGPLTDEHKAEVEIFQTIFGSKINDHTIVFINQQSQRELLHESLHSVIKACGGRYGFYSSRTDAAELITHVKDLLKENSSHLYTKDMYTHAQIQTQLQYKREKQNLQQQMTERTMGNQTQ</sequence>
<dbReference type="GO" id="GO:0005525">
    <property type="term" value="F:GTP binding"/>
    <property type="evidence" value="ECO:0007669"/>
    <property type="project" value="UniProtKB-KW"/>
</dbReference>
<comment type="caution">
    <text evidence="5">The sequence shown here is derived from an EMBL/GenBank/DDBJ whole genome shotgun (WGS) entry which is preliminary data.</text>
</comment>
<evidence type="ECO:0000256" key="3">
    <source>
        <dbReference type="ARBA" id="ARBA00023134"/>
    </source>
</evidence>
<gene>
    <name evidence="5" type="ORF">DAT39_019869</name>
</gene>
<dbReference type="PANTHER" id="PTHR10903:SF170">
    <property type="entry name" value="GTPASE IMAP FAMILY MEMBER 7"/>
    <property type="match status" value="1"/>
</dbReference>
<dbReference type="Pfam" id="PF04548">
    <property type="entry name" value="AIG1"/>
    <property type="match status" value="1"/>
</dbReference>
<keyword evidence="2" id="KW-0547">Nucleotide-binding</keyword>
<dbReference type="InterPro" id="IPR006703">
    <property type="entry name" value="G_AIG1"/>
</dbReference>
<evidence type="ECO:0000313" key="5">
    <source>
        <dbReference type="EMBL" id="KAF5890428.1"/>
    </source>
</evidence>
<evidence type="ECO:0000313" key="6">
    <source>
        <dbReference type="Proteomes" id="UP000727407"/>
    </source>
</evidence>
<keyword evidence="6" id="KW-1185">Reference proteome</keyword>
<dbReference type="InterPro" id="IPR027417">
    <property type="entry name" value="P-loop_NTPase"/>
</dbReference>
<feature type="domain" description="AIG1-type G" evidence="4">
    <location>
        <begin position="1"/>
        <end position="110"/>
    </location>
</feature>